<gene>
    <name evidence="2" type="ORF">EV702DRAFT_1199857</name>
</gene>
<comment type="caution">
    <text evidence="2">The sequence shown here is derived from an EMBL/GenBank/DDBJ whole genome shotgun (WGS) entry which is preliminary data.</text>
</comment>
<feature type="compositionally biased region" description="Acidic residues" evidence="1">
    <location>
        <begin position="168"/>
        <end position="181"/>
    </location>
</feature>
<feature type="region of interest" description="Disordered" evidence="1">
    <location>
        <begin position="57"/>
        <end position="110"/>
    </location>
</feature>
<evidence type="ECO:0000256" key="1">
    <source>
        <dbReference type="SAM" id="MobiDB-lite"/>
    </source>
</evidence>
<feature type="region of interest" description="Disordered" evidence="1">
    <location>
        <begin position="155"/>
        <end position="182"/>
    </location>
</feature>
<evidence type="ECO:0000313" key="2">
    <source>
        <dbReference type="EMBL" id="KAG1775008.1"/>
    </source>
</evidence>
<reference evidence="2" key="1">
    <citation type="journal article" date="2020" name="New Phytol.">
        <title>Comparative genomics reveals dynamic genome evolution in host specialist ectomycorrhizal fungi.</title>
        <authorList>
            <person name="Lofgren L.A."/>
            <person name="Nguyen N.H."/>
            <person name="Vilgalys R."/>
            <person name="Ruytinx J."/>
            <person name="Liao H.L."/>
            <person name="Branco S."/>
            <person name="Kuo A."/>
            <person name="LaButti K."/>
            <person name="Lipzen A."/>
            <person name="Andreopoulos W."/>
            <person name="Pangilinan J."/>
            <person name="Riley R."/>
            <person name="Hundley H."/>
            <person name="Na H."/>
            <person name="Barry K."/>
            <person name="Grigoriev I.V."/>
            <person name="Stajich J.E."/>
            <person name="Kennedy P.G."/>
        </authorList>
    </citation>
    <scope>NUCLEOTIDE SEQUENCE</scope>
    <source>
        <strain evidence="2">DOB743</strain>
    </source>
</reference>
<dbReference type="OrthoDB" id="2611042at2759"/>
<sequence length="221" mass="24400">MSYYTPFATTQPSWIEAMMAHVQADCVCKFSTSGGSDDTSVFWEPDLLSFTDPFTTHSPTDSTIPLPSLENFSTLPSSPSPTATVSTDEEKRSHTSHTCHRGAPLEQSPILKLSKLSNDNTVDAGQSDEQKRKENIQAEAGCVGGGIIRARAIRTTSGRQTHKRTIEDIDTEPDTDQEDFDVSSNHAPVETQKRICREKTGTDWQTVLDIMSCGKQWSRQS</sequence>
<feature type="compositionally biased region" description="Low complexity" evidence="1">
    <location>
        <begin position="73"/>
        <end position="86"/>
    </location>
</feature>
<protein>
    <submittedName>
        <fullName evidence="2">Uncharacterized protein</fullName>
    </submittedName>
</protein>
<evidence type="ECO:0000313" key="3">
    <source>
        <dbReference type="Proteomes" id="UP000714275"/>
    </source>
</evidence>
<keyword evidence="3" id="KW-1185">Reference proteome</keyword>
<accession>A0A9P7D0V2</accession>
<proteinExistence type="predicted"/>
<name>A0A9P7D0V2_9AGAM</name>
<organism evidence="2 3">
    <name type="scientific">Suillus placidus</name>
    <dbReference type="NCBI Taxonomy" id="48579"/>
    <lineage>
        <taxon>Eukaryota</taxon>
        <taxon>Fungi</taxon>
        <taxon>Dikarya</taxon>
        <taxon>Basidiomycota</taxon>
        <taxon>Agaricomycotina</taxon>
        <taxon>Agaricomycetes</taxon>
        <taxon>Agaricomycetidae</taxon>
        <taxon>Boletales</taxon>
        <taxon>Suillineae</taxon>
        <taxon>Suillaceae</taxon>
        <taxon>Suillus</taxon>
    </lineage>
</organism>
<dbReference type="Proteomes" id="UP000714275">
    <property type="component" value="Unassembled WGS sequence"/>
</dbReference>
<dbReference type="EMBL" id="JABBWD010000037">
    <property type="protein sequence ID" value="KAG1775008.1"/>
    <property type="molecule type" value="Genomic_DNA"/>
</dbReference>
<dbReference type="AlphaFoldDB" id="A0A9P7D0V2"/>